<accession>A0A318KC33</accession>
<keyword evidence="1" id="KW-0175">Coiled coil</keyword>
<dbReference type="AlphaFoldDB" id="A0A318KC33"/>
<sequence length="291" mass="33032">MTDRHRAGPEAEARAEHTAAHPRPIHRIGRDLELLVLSWQDLRAEFTRLYDDNGLLRERHREHTHAMLDVQAQLKRLQLDRAELRQAVGDRDRETQRLMTEIEQLRVEGLDLRGQIDKLTAERLAQSDDLSSAADAGHLDVMNRLHAFDTQELPCLVRPLAQSGSHHPPQRRTGVLILRAYLLILIAGIDSAAELLNQLGIPTPHTALLADAEWVCARGADLRRAAEELDNSAGWMFDRSSRVLDIETQRAWRACDPNHPVQFVVVPGYRAGRRLYRQQEVFTGEPSTYVG</sequence>
<dbReference type="RefSeq" id="WP_040743522.1">
    <property type="nucleotide sequence ID" value="NZ_QJKF01000001.1"/>
</dbReference>
<proteinExistence type="predicted"/>
<evidence type="ECO:0000256" key="2">
    <source>
        <dbReference type="SAM" id="MobiDB-lite"/>
    </source>
</evidence>
<keyword evidence="4" id="KW-1185">Reference proteome</keyword>
<dbReference type="Proteomes" id="UP000247569">
    <property type="component" value="Unassembled WGS sequence"/>
</dbReference>
<feature type="region of interest" description="Disordered" evidence="2">
    <location>
        <begin position="1"/>
        <end position="24"/>
    </location>
</feature>
<feature type="coiled-coil region" evidence="1">
    <location>
        <begin position="67"/>
        <end position="122"/>
    </location>
</feature>
<organism evidence="3 4">
    <name type="scientific">Nocardia tenerifensis</name>
    <dbReference type="NCBI Taxonomy" id="228006"/>
    <lineage>
        <taxon>Bacteria</taxon>
        <taxon>Bacillati</taxon>
        <taxon>Actinomycetota</taxon>
        <taxon>Actinomycetes</taxon>
        <taxon>Mycobacteriales</taxon>
        <taxon>Nocardiaceae</taxon>
        <taxon>Nocardia</taxon>
    </lineage>
</organism>
<protein>
    <submittedName>
        <fullName evidence="3">Uncharacterized protein</fullName>
    </submittedName>
</protein>
<dbReference type="EMBL" id="QJKF01000001">
    <property type="protein sequence ID" value="PXX71686.1"/>
    <property type="molecule type" value="Genomic_DNA"/>
</dbReference>
<comment type="caution">
    <text evidence="3">The sequence shown here is derived from an EMBL/GenBank/DDBJ whole genome shotgun (WGS) entry which is preliminary data.</text>
</comment>
<evidence type="ECO:0000313" key="4">
    <source>
        <dbReference type="Proteomes" id="UP000247569"/>
    </source>
</evidence>
<feature type="compositionally biased region" description="Basic and acidic residues" evidence="2">
    <location>
        <begin position="1"/>
        <end position="19"/>
    </location>
</feature>
<evidence type="ECO:0000313" key="3">
    <source>
        <dbReference type="EMBL" id="PXX71686.1"/>
    </source>
</evidence>
<gene>
    <name evidence="3" type="ORF">DFR70_1011120</name>
</gene>
<dbReference type="OrthoDB" id="4200101at2"/>
<reference evidence="3 4" key="1">
    <citation type="submission" date="2018-05" db="EMBL/GenBank/DDBJ databases">
        <title>Genomic Encyclopedia of Type Strains, Phase IV (KMG-IV): sequencing the most valuable type-strain genomes for metagenomic binning, comparative biology and taxonomic classification.</title>
        <authorList>
            <person name="Goeker M."/>
        </authorList>
    </citation>
    <scope>NUCLEOTIDE SEQUENCE [LARGE SCALE GENOMIC DNA]</scope>
    <source>
        <strain evidence="3 4">DSM 44704</strain>
    </source>
</reference>
<evidence type="ECO:0000256" key="1">
    <source>
        <dbReference type="SAM" id="Coils"/>
    </source>
</evidence>
<name>A0A318KC33_9NOCA</name>